<dbReference type="Pfam" id="PF13487">
    <property type="entry name" value="HD_5"/>
    <property type="match status" value="1"/>
</dbReference>
<dbReference type="SMART" id="SM00471">
    <property type="entry name" value="HDc"/>
    <property type="match status" value="1"/>
</dbReference>
<dbReference type="PROSITE" id="PS51831">
    <property type="entry name" value="HD"/>
    <property type="match status" value="1"/>
</dbReference>
<dbReference type="InterPro" id="IPR037522">
    <property type="entry name" value="HD_GYP_dom"/>
</dbReference>
<dbReference type="PANTHER" id="PTHR45228">
    <property type="entry name" value="CYCLIC DI-GMP PHOSPHODIESTERASE TM_0186-RELATED"/>
    <property type="match status" value="1"/>
</dbReference>
<organism evidence="3 4">
    <name type="scientific">Deinococcus lacus</name>
    <dbReference type="NCBI Taxonomy" id="392561"/>
    <lineage>
        <taxon>Bacteria</taxon>
        <taxon>Thermotogati</taxon>
        <taxon>Deinococcota</taxon>
        <taxon>Deinococci</taxon>
        <taxon>Deinococcales</taxon>
        <taxon>Deinococcaceae</taxon>
        <taxon>Deinococcus</taxon>
    </lineage>
</organism>
<dbReference type="CDD" id="cd00077">
    <property type="entry name" value="HDc"/>
    <property type="match status" value="1"/>
</dbReference>
<accession>A0ABW1Y9B3</accession>
<dbReference type="SUPFAM" id="SSF109604">
    <property type="entry name" value="HD-domain/PDEase-like"/>
    <property type="match status" value="1"/>
</dbReference>
<comment type="caution">
    <text evidence="3">The sequence shown here is derived from an EMBL/GenBank/DDBJ whole genome shotgun (WGS) entry which is preliminary data.</text>
</comment>
<gene>
    <name evidence="3" type="ORF">ACFP81_01385</name>
</gene>
<evidence type="ECO:0000313" key="3">
    <source>
        <dbReference type="EMBL" id="MFC6590816.1"/>
    </source>
</evidence>
<feature type="domain" description="HD" evidence="1">
    <location>
        <begin position="17"/>
        <end position="140"/>
    </location>
</feature>
<dbReference type="InterPro" id="IPR006674">
    <property type="entry name" value="HD_domain"/>
</dbReference>
<evidence type="ECO:0000259" key="2">
    <source>
        <dbReference type="PROSITE" id="PS51832"/>
    </source>
</evidence>
<dbReference type="EMBL" id="JBHSWD010000001">
    <property type="protein sequence ID" value="MFC6590816.1"/>
    <property type="molecule type" value="Genomic_DNA"/>
</dbReference>
<keyword evidence="4" id="KW-1185">Reference proteome</keyword>
<dbReference type="PROSITE" id="PS51832">
    <property type="entry name" value="HD_GYP"/>
    <property type="match status" value="1"/>
</dbReference>
<feature type="domain" description="HD-GYP" evidence="2">
    <location>
        <begin position="1"/>
        <end position="191"/>
    </location>
</feature>
<dbReference type="EC" id="3.1.4.-" evidence="3"/>
<evidence type="ECO:0000313" key="4">
    <source>
        <dbReference type="Proteomes" id="UP001596297"/>
    </source>
</evidence>
<evidence type="ECO:0000259" key="1">
    <source>
        <dbReference type="PROSITE" id="PS51831"/>
    </source>
</evidence>
<dbReference type="InterPro" id="IPR052020">
    <property type="entry name" value="Cyclic_di-GMP/3'3'-cGAMP_PDE"/>
</dbReference>
<protein>
    <submittedName>
        <fullName evidence="3">HD-GYP domain-containing protein</fullName>
        <ecNumber evidence="3">3.1.4.-</ecNumber>
    </submittedName>
</protein>
<name>A0ABW1Y9B3_9DEIO</name>
<dbReference type="RefSeq" id="WP_380083605.1">
    <property type="nucleotide sequence ID" value="NZ_JBHSWD010000001.1"/>
</dbReference>
<dbReference type="PANTHER" id="PTHR45228:SF8">
    <property type="entry name" value="TWO-COMPONENT RESPONSE REGULATOR-RELATED"/>
    <property type="match status" value="1"/>
</dbReference>
<dbReference type="Proteomes" id="UP001596297">
    <property type="component" value="Unassembled WGS sequence"/>
</dbReference>
<keyword evidence="3" id="KW-0378">Hydrolase</keyword>
<proteinExistence type="predicted"/>
<dbReference type="InterPro" id="IPR003607">
    <property type="entry name" value="HD/PDEase_dom"/>
</dbReference>
<sequence>MTLRTLGSALEHRDNETSGHTERVVSLSVRLGQRLGWSPDQVLALRWGAYLHDLGKIAIPDAILHKAGPLSGPEMQIMQSHPRIGYDLLQNLPFLPSEALDLVRYHHEKWDGSGYPAGLRGKEIPETARIFSIVDVFDALTSARPYKAAWTHEQALAEMRKQSGKQFDPELLRAFARMIEDESGTRLIENR</sequence>
<dbReference type="Gene3D" id="1.10.3210.10">
    <property type="entry name" value="Hypothetical protein af1432"/>
    <property type="match status" value="1"/>
</dbReference>
<reference evidence="4" key="1">
    <citation type="journal article" date="2019" name="Int. J. Syst. Evol. Microbiol.">
        <title>The Global Catalogue of Microorganisms (GCM) 10K type strain sequencing project: providing services to taxonomists for standard genome sequencing and annotation.</title>
        <authorList>
            <consortium name="The Broad Institute Genomics Platform"/>
            <consortium name="The Broad Institute Genome Sequencing Center for Infectious Disease"/>
            <person name="Wu L."/>
            <person name="Ma J."/>
        </authorList>
    </citation>
    <scope>NUCLEOTIDE SEQUENCE [LARGE SCALE GENOMIC DNA]</scope>
    <source>
        <strain evidence="4">CGMCC 1.15772</strain>
    </source>
</reference>
<dbReference type="GO" id="GO:0016787">
    <property type="term" value="F:hydrolase activity"/>
    <property type="evidence" value="ECO:0007669"/>
    <property type="project" value="UniProtKB-KW"/>
</dbReference>